<dbReference type="EMBL" id="CM000126">
    <property type="protein sequence ID" value="EEC70506.1"/>
    <property type="molecule type" value="Genomic_DNA"/>
</dbReference>
<evidence type="ECO:0000256" key="1">
    <source>
        <dbReference type="SAM" id="MobiDB-lite"/>
    </source>
</evidence>
<proteinExistence type="predicted"/>
<feature type="compositionally biased region" description="Low complexity" evidence="1">
    <location>
        <begin position="63"/>
        <end position="74"/>
    </location>
</feature>
<dbReference type="HOGENOM" id="CLU_2546608_0_0_1"/>
<evidence type="ECO:0000313" key="2">
    <source>
        <dbReference type="EMBL" id="EEC70506.1"/>
    </source>
</evidence>
<protein>
    <submittedName>
        <fullName evidence="2">Uncharacterized protein</fullName>
    </submittedName>
</protein>
<dbReference type="OMA" id="PAWFLDG"/>
<gene>
    <name evidence="2" type="ORF">OsI_01599</name>
</gene>
<accession>B8A749</accession>
<organism evidence="2 3">
    <name type="scientific">Oryza sativa subsp. indica</name>
    <name type="common">Rice</name>
    <dbReference type="NCBI Taxonomy" id="39946"/>
    <lineage>
        <taxon>Eukaryota</taxon>
        <taxon>Viridiplantae</taxon>
        <taxon>Streptophyta</taxon>
        <taxon>Embryophyta</taxon>
        <taxon>Tracheophyta</taxon>
        <taxon>Spermatophyta</taxon>
        <taxon>Magnoliopsida</taxon>
        <taxon>Liliopsida</taxon>
        <taxon>Poales</taxon>
        <taxon>Poaceae</taxon>
        <taxon>BOP clade</taxon>
        <taxon>Oryzoideae</taxon>
        <taxon>Oryzeae</taxon>
        <taxon>Oryzinae</taxon>
        <taxon>Oryza</taxon>
        <taxon>Oryza sativa</taxon>
    </lineage>
</organism>
<reference evidence="2 3" key="1">
    <citation type="journal article" date="2005" name="PLoS Biol.">
        <title>The genomes of Oryza sativa: a history of duplications.</title>
        <authorList>
            <person name="Yu J."/>
            <person name="Wang J."/>
            <person name="Lin W."/>
            <person name="Li S."/>
            <person name="Li H."/>
            <person name="Zhou J."/>
            <person name="Ni P."/>
            <person name="Dong W."/>
            <person name="Hu S."/>
            <person name="Zeng C."/>
            <person name="Zhang J."/>
            <person name="Zhang Y."/>
            <person name="Li R."/>
            <person name="Xu Z."/>
            <person name="Li S."/>
            <person name="Li X."/>
            <person name="Zheng H."/>
            <person name="Cong L."/>
            <person name="Lin L."/>
            <person name="Yin J."/>
            <person name="Geng J."/>
            <person name="Li G."/>
            <person name="Shi J."/>
            <person name="Liu J."/>
            <person name="Lv H."/>
            <person name="Li J."/>
            <person name="Wang J."/>
            <person name="Deng Y."/>
            <person name="Ran L."/>
            <person name="Shi X."/>
            <person name="Wang X."/>
            <person name="Wu Q."/>
            <person name="Li C."/>
            <person name="Ren X."/>
            <person name="Wang J."/>
            <person name="Wang X."/>
            <person name="Li D."/>
            <person name="Liu D."/>
            <person name="Zhang X."/>
            <person name="Ji Z."/>
            <person name="Zhao W."/>
            <person name="Sun Y."/>
            <person name="Zhang Z."/>
            <person name="Bao J."/>
            <person name="Han Y."/>
            <person name="Dong L."/>
            <person name="Ji J."/>
            <person name="Chen P."/>
            <person name="Wu S."/>
            <person name="Liu J."/>
            <person name="Xiao Y."/>
            <person name="Bu D."/>
            <person name="Tan J."/>
            <person name="Yang L."/>
            <person name="Ye C."/>
            <person name="Zhang J."/>
            <person name="Xu J."/>
            <person name="Zhou Y."/>
            <person name="Yu Y."/>
            <person name="Zhang B."/>
            <person name="Zhuang S."/>
            <person name="Wei H."/>
            <person name="Liu B."/>
            <person name="Lei M."/>
            <person name="Yu H."/>
            <person name="Li Y."/>
            <person name="Xu H."/>
            <person name="Wei S."/>
            <person name="He X."/>
            <person name="Fang L."/>
            <person name="Zhang Z."/>
            <person name="Zhang Y."/>
            <person name="Huang X."/>
            <person name="Su Z."/>
            <person name="Tong W."/>
            <person name="Li J."/>
            <person name="Tong Z."/>
            <person name="Li S."/>
            <person name="Ye J."/>
            <person name="Wang L."/>
            <person name="Fang L."/>
            <person name="Lei T."/>
            <person name="Chen C."/>
            <person name="Chen H."/>
            <person name="Xu Z."/>
            <person name="Li H."/>
            <person name="Huang H."/>
            <person name="Zhang F."/>
            <person name="Xu H."/>
            <person name="Li N."/>
            <person name="Zhao C."/>
            <person name="Li S."/>
            <person name="Dong L."/>
            <person name="Huang Y."/>
            <person name="Li L."/>
            <person name="Xi Y."/>
            <person name="Qi Q."/>
            <person name="Li W."/>
            <person name="Zhang B."/>
            <person name="Hu W."/>
            <person name="Zhang Y."/>
            <person name="Tian X."/>
            <person name="Jiao Y."/>
            <person name="Liang X."/>
            <person name="Jin J."/>
            <person name="Gao L."/>
            <person name="Zheng W."/>
            <person name="Hao B."/>
            <person name="Liu S."/>
            <person name="Wang W."/>
            <person name="Yuan L."/>
            <person name="Cao M."/>
            <person name="McDermott J."/>
            <person name="Samudrala R."/>
            <person name="Wang J."/>
            <person name="Wong G.K."/>
            <person name="Yang H."/>
        </authorList>
    </citation>
    <scope>NUCLEOTIDE SEQUENCE [LARGE SCALE GENOMIC DNA]</scope>
    <source>
        <strain evidence="3">cv. 93-11</strain>
    </source>
</reference>
<feature type="region of interest" description="Disordered" evidence="1">
    <location>
        <begin position="1"/>
        <end position="48"/>
    </location>
</feature>
<feature type="compositionally biased region" description="Pro residues" evidence="1">
    <location>
        <begin position="25"/>
        <end position="46"/>
    </location>
</feature>
<dbReference type="Proteomes" id="UP000007015">
    <property type="component" value="Chromosome 1"/>
</dbReference>
<dbReference type="AlphaFoldDB" id="B8A749"/>
<evidence type="ECO:0000313" key="3">
    <source>
        <dbReference type="Proteomes" id="UP000007015"/>
    </source>
</evidence>
<name>B8A749_ORYSI</name>
<sequence>MACVLRLASRSRSRSGLRPTLAAPRPSPVPPPPPRVGPTPVAPSPAPLRGLLLPLSPLRLASPDAFSSSSPSPAWLLDGLNVQ</sequence>
<feature type="region of interest" description="Disordered" evidence="1">
    <location>
        <begin position="63"/>
        <end position="83"/>
    </location>
</feature>
<dbReference type="Gramene" id="BGIOSGA001796-TA">
    <property type="protein sequence ID" value="BGIOSGA001796-PA"/>
    <property type="gene ID" value="BGIOSGA001796"/>
</dbReference>
<keyword evidence="3" id="KW-1185">Reference proteome</keyword>